<sequence>MDSISRWPSHRMWCPRPRRTTGHMIPAILPHSR</sequence>
<comment type="caution">
    <text evidence="1">The sequence shown here is derived from an EMBL/GenBank/DDBJ whole genome shotgun (WGS) entry which is preliminary data.</text>
</comment>
<dbReference type="EMBL" id="JATN01000322">
    <property type="protein sequence ID" value="EUC56259.1"/>
    <property type="molecule type" value="Genomic_DNA"/>
</dbReference>
<protein>
    <submittedName>
        <fullName evidence="1">Uncharacterized protein</fullName>
    </submittedName>
</protein>
<proteinExistence type="predicted"/>
<organism evidence="1 2">
    <name type="scientific">Rhizoctonia solani AG-3 Rhs1AP</name>
    <dbReference type="NCBI Taxonomy" id="1086054"/>
    <lineage>
        <taxon>Eukaryota</taxon>
        <taxon>Fungi</taxon>
        <taxon>Dikarya</taxon>
        <taxon>Basidiomycota</taxon>
        <taxon>Agaricomycotina</taxon>
        <taxon>Agaricomycetes</taxon>
        <taxon>Cantharellales</taxon>
        <taxon>Ceratobasidiaceae</taxon>
        <taxon>Rhizoctonia</taxon>
    </lineage>
</organism>
<evidence type="ECO:0000313" key="2">
    <source>
        <dbReference type="Proteomes" id="UP000030108"/>
    </source>
</evidence>
<accession>X8J3Y9</accession>
<evidence type="ECO:0000313" key="1">
    <source>
        <dbReference type="EMBL" id="EUC56259.1"/>
    </source>
</evidence>
<dbReference type="AlphaFoldDB" id="X8J3Y9"/>
<dbReference type="Proteomes" id="UP000030108">
    <property type="component" value="Unassembled WGS sequence"/>
</dbReference>
<name>X8J3Y9_9AGAM</name>
<reference evidence="2" key="1">
    <citation type="journal article" date="2014" name="Genome Announc.">
        <title>Draft genome sequence of the plant-pathogenic soil fungus Rhizoctonia solani anastomosis group 3 strain Rhs1AP.</title>
        <authorList>
            <person name="Cubeta M.A."/>
            <person name="Thomas E."/>
            <person name="Dean R.A."/>
            <person name="Jabaji S."/>
            <person name="Neate S.M."/>
            <person name="Tavantzis S."/>
            <person name="Toda T."/>
            <person name="Vilgalys R."/>
            <person name="Bharathan N."/>
            <person name="Fedorova-Abrams N."/>
            <person name="Pakala S.B."/>
            <person name="Pakala S.M."/>
            <person name="Zafar N."/>
            <person name="Joardar V."/>
            <person name="Losada L."/>
            <person name="Nierman W.C."/>
        </authorList>
    </citation>
    <scope>NUCLEOTIDE SEQUENCE [LARGE SCALE GENOMIC DNA]</scope>
    <source>
        <strain evidence="2">AG-3</strain>
    </source>
</reference>
<gene>
    <name evidence="1" type="ORF">RSOL_166690</name>
</gene>